<organism evidence="2 3">
    <name type="scientific">Callosobruchus maculatus</name>
    <name type="common">Southern cowpea weevil</name>
    <name type="synonym">Pulse bruchid</name>
    <dbReference type="NCBI Taxonomy" id="64391"/>
    <lineage>
        <taxon>Eukaryota</taxon>
        <taxon>Metazoa</taxon>
        <taxon>Ecdysozoa</taxon>
        <taxon>Arthropoda</taxon>
        <taxon>Hexapoda</taxon>
        <taxon>Insecta</taxon>
        <taxon>Pterygota</taxon>
        <taxon>Neoptera</taxon>
        <taxon>Endopterygota</taxon>
        <taxon>Coleoptera</taxon>
        <taxon>Polyphaga</taxon>
        <taxon>Cucujiformia</taxon>
        <taxon>Chrysomeloidea</taxon>
        <taxon>Chrysomelidae</taxon>
        <taxon>Bruchinae</taxon>
        <taxon>Bruchini</taxon>
        <taxon>Callosobruchus</taxon>
    </lineage>
</organism>
<evidence type="ECO:0000259" key="1">
    <source>
        <dbReference type="Pfam" id="PF23339"/>
    </source>
</evidence>
<evidence type="ECO:0000313" key="3">
    <source>
        <dbReference type="Proteomes" id="UP000410492"/>
    </source>
</evidence>
<dbReference type="AlphaFoldDB" id="A0A653BZ19"/>
<gene>
    <name evidence="2" type="ORF">CALMAC_LOCUS4893</name>
</gene>
<name>A0A653BZ19_CALMS</name>
<evidence type="ECO:0000313" key="2">
    <source>
        <dbReference type="EMBL" id="VEN40884.1"/>
    </source>
</evidence>
<feature type="domain" description="PTHB1 C-terminal helix bundle" evidence="1">
    <location>
        <begin position="49"/>
        <end position="100"/>
    </location>
</feature>
<dbReference type="InterPro" id="IPR055364">
    <property type="entry name" value="PTHB1_CtH_dom"/>
</dbReference>
<dbReference type="OrthoDB" id="10262646at2759"/>
<proteinExistence type="predicted"/>
<dbReference type="EMBL" id="CAACVG010006667">
    <property type="protein sequence ID" value="VEN40884.1"/>
    <property type="molecule type" value="Genomic_DNA"/>
</dbReference>
<accession>A0A653BZ19</accession>
<reference evidence="2 3" key="1">
    <citation type="submission" date="2019-01" db="EMBL/GenBank/DDBJ databases">
        <authorList>
            <person name="Sayadi A."/>
        </authorList>
    </citation>
    <scope>NUCLEOTIDE SEQUENCE [LARGE SCALE GENOMIC DNA]</scope>
</reference>
<keyword evidence="3" id="KW-1185">Reference proteome</keyword>
<sequence length="157" mass="17856">MAITHGKKEHVHIHHSNLMSSKNSIFDHGINQYNKLSDYVQTAPSLRIWEETADSVTSYLLKTVLSKSEKDYLKVSQAAFQDLKDINALKRQFTQVFERLARGKLQSGSGDTSMEITEEKQLDEIEEMPQLGSQISEKHTRLLSARTRSVNHTLTAL</sequence>
<dbReference type="Proteomes" id="UP000410492">
    <property type="component" value="Unassembled WGS sequence"/>
</dbReference>
<dbReference type="Pfam" id="PF23339">
    <property type="entry name" value="PTHB1_CtH"/>
    <property type="match status" value="1"/>
</dbReference>
<protein>
    <recommendedName>
        <fullName evidence="1">PTHB1 C-terminal helix bundle domain-containing protein</fullName>
    </recommendedName>
</protein>